<feature type="region of interest" description="Disordered" evidence="2">
    <location>
        <begin position="176"/>
        <end position="294"/>
    </location>
</feature>
<dbReference type="InterPro" id="IPR001138">
    <property type="entry name" value="Zn2Cys6_DnaBD"/>
</dbReference>
<feature type="compositionally biased region" description="Low complexity" evidence="2">
    <location>
        <begin position="787"/>
        <end position="818"/>
    </location>
</feature>
<evidence type="ECO:0000256" key="2">
    <source>
        <dbReference type="SAM" id="MobiDB-lite"/>
    </source>
</evidence>
<feature type="compositionally biased region" description="Polar residues" evidence="2">
    <location>
        <begin position="454"/>
        <end position="465"/>
    </location>
</feature>
<feature type="region of interest" description="Disordered" evidence="2">
    <location>
        <begin position="780"/>
        <end position="840"/>
    </location>
</feature>
<dbReference type="SMART" id="SM00066">
    <property type="entry name" value="GAL4"/>
    <property type="match status" value="1"/>
</dbReference>
<feature type="compositionally biased region" description="Polar residues" evidence="2">
    <location>
        <begin position="330"/>
        <end position="355"/>
    </location>
</feature>
<feature type="compositionally biased region" description="Polar residues" evidence="2">
    <location>
        <begin position="251"/>
        <end position="268"/>
    </location>
</feature>
<accession>A0A6A6PEG4</accession>
<dbReference type="CDD" id="cd00067">
    <property type="entry name" value="GAL4"/>
    <property type="match status" value="1"/>
</dbReference>
<feature type="region of interest" description="Disordered" evidence="2">
    <location>
        <begin position="454"/>
        <end position="547"/>
    </location>
</feature>
<dbReference type="PROSITE" id="PS50048">
    <property type="entry name" value="ZN2_CY6_FUNGAL_2"/>
    <property type="match status" value="1"/>
</dbReference>
<dbReference type="Proteomes" id="UP000799766">
    <property type="component" value="Unassembled WGS sequence"/>
</dbReference>
<feature type="region of interest" description="Disordered" evidence="2">
    <location>
        <begin position="329"/>
        <end position="380"/>
    </location>
</feature>
<feature type="compositionally biased region" description="Polar residues" evidence="2">
    <location>
        <begin position="638"/>
        <end position="647"/>
    </location>
</feature>
<feature type="domain" description="Zn(2)-C6 fungal-type" evidence="3">
    <location>
        <begin position="726"/>
        <end position="758"/>
    </location>
</feature>
<dbReference type="GO" id="GO:0000981">
    <property type="term" value="F:DNA-binding transcription factor activity, RNA polymerase II-specific"/>
    <property type="evidence" value="ECO:0007669"/>
    <property type="project" value="InterPro"/>
</dbReference>
<protein>
    <recommendedName>
        <fullName evidence="3">Zn(2)-C6 fungal-type domain-containing protein</fullName>
    </recommendedName>
</protein>
<dbReference type="EMBL" id="MU001670">
    <property type="protein sequence ID" value="KAF2462129.1"/>
    <property type="molecule type" value="Genomic_DNA"/>
</dbReference>
<proteinExistence type="predicted"/>
<name>A0A6A6PEG4_9PEZI</name>
<feature type="region of interest" description="Disordered" evidence="2">
    <location>
        <begin position="1"/>
        <end position="30"/>
    </location>
</feature>
<sequence>MEVSTLLARATPFADGRPHEQNGDAQPEDTNNAHQYATRQAGSFSAPNFISATEVAYPATNSPSQPARGLNGVGPHRPPPRHITFQLLLQDDNQPQPQPHRLKLRVNINPHDTTDSIITTVKNFYGLYEGRGLVFEDGAGTTLIAHYENFEHNMTVYVRVVNEDIEARLAKRDSQSHASALGNDVHEMAPPPPAGSYQTFNEAGVSRPSSRTARKRSLSPGSRGRGRRSVSANANSRPRGGRSSHAPPNLKSRTSSTHGGNGNENNVDVANGFSDSDGGNGSVTSSRRGKSEHVASAEISLDNIVEGGRRKRAKFESSELPLFVPPQVPMTASASSVSPQRRMSNANGVSPYNRNGQPQGYPYPPPLPSPQSYGQNSEMSYGHSGTMGAPTMGAPVGNRMRSTRGSVSYNGYGSRVNYGGPTGVLPTPDPTIGSVISDEDAAIQLMRLGEASNFSSMGRTSTSTADDALSGKAEPASSGEEDGGADGYASDAASSAGTASTAGSDVDLCDNHGHPQALQQHRPTTIHGYPYGRAIESDADDSDHDARQNGIFKTENEDSTHRAIAHVAPLAAPNKPKKTKATASAGGNAHAKRQPSHAVGANASGSRPPAKKQRTGAGTTVGKPVHGHAGKSMKVSATPRNNFSHSHAPQHQHRAPMSPPASIPAAAASRKTSAASVQGLPHAIHTNIGGAMAGGNGAHTPLSPASAATSTQQFSDGEEDLSTKPRCQRCRKSKKGCDRSRPCGRCRDAGIGIEGCVSEDEGNGRKGRYGRHMGVPIKKGAVGGLTPQPQAQQFGQHPQQQVPMGNGQAGAVATAPAAQFEGLGNGGADGGADKSKKRKR</sequence>
<dbReference type="OrthoDB" id="4150467at2759"/>
<evidence type="ECO:0000259" key="3">
    <source>
        <dbReference type="PROSITE" id="PS50048"/>
    </source>
</evidence>
<keyword evidence="1" id="KW-0539">Nucleus</keyword>
<evidence type="ECO:0000313" key="5">
    <source>
        <dbReference type="Proteomes" id="UP000799766"/>
    </source>
</evidence>
<evidence type="ECO:0000313" key="4">
    <source>
        <dbReference type="EMBL" id="KAF2462129.1"/>
    </source>
</evidence>
<dbReference type="GO" id="GO:0008270">
    <property type="term" value="F:zinc ion binding"/>
    <property type="evidence" value="ECO:0007669"/>
    <property type="project" value="InterPro"/>
</dbReference>
<evidence type="ECO:0000256" key="1">
    <source>
        <dbReference type="ARBA" id="ARBA00023242"/>
    </source>
</evidence>
<feature type="region of interest" description="Disordered" evidence="2">
    <location>
        <begin position="694"/>
        <end position="722"/>
    </location>
</feature>
<feature type="region of interest" description="Disordered" evidence="2">
    <location>
        <begin position="567"/>
        <end position="668"/>
    </location>
</feature>
<gene>
    <name evidence="4" type="ORF">BDY21DRAFT_368252</name>
</gene>
<feature type="compositionally biased region" description="Polar residues" evidence="2">
    <location>
        <begin position="706"/>
        <end position="715"/>
    </location>
</feature>
<feature type="region of interest" description="Disordered" evidence="2">
    <location>
        <begin position="59"/>
        <end position="80"/>
    </location>
</feature>
<reference evidence="4" key="1">
    <citation type="journal article" date="2020" name="Stud. Mycol.">
        <title>101 Dothideomycetes genomes: a test case for predicting lifestyles and emergence of pathogens.</title>
        <authorList>
            <person name="Haridas S."/>
            <person name="Albert R."/>
            <person name="Binder M."/>
            <person name="Bloem J."/>
            <person name="Labutti K."/>
            <person name="Salamov A."/>
            <person name="Andreopoulos B."/>
            <person name="Baker S."/>
            <person name="Barry K."/>
            <person name="Bills G."/>
            <person name="Bluhm B."/>
            <person name="Cannon C."/>
            <person name="Castanera R."/>
            <person name="Culley D."/>
            <person name="Daum C."/>
            <person name="Ezra D."/>
            <person name="Gonzalez J."/>
            <person name="Henrissat B."/>
            <person name="Kuo A."/>
            <person name="Liang C."/>
            <person name="Lipzen A."/>
            <person name="Lutzoni F."/>
            <person name="Magnuson J."/>
            <person name="Mondo S."/>
            <person name="Nolan M."/>
            <person name="Ohm R."/>
            <person name="Pangilinan J."/>
            <person name="Park H.-J."/>
            <person name="Ramirez L."/>
            <person name="Alfaro M."/>
            <person name="Sun H."/>
            <person name="Tritt A."/>
            <person name="Yoshinaga Y."/>
            <person name="Zwiers L.-H."/>
            <person name="Turgeon B."/>
            <person name="Goodwin S."/>
            <person name="Spatafora J."/>
            <person name="Crous P."/>
            <person name="Grigoriev I."/>
        </authorList>
    </citation>
    <scope>NUCLEOTIDE SEQUENCE</scope>
    <source>
        <strain evidence="4">ATCC 16933</strain>
    </source>
</reference>
<dbReference type="AlphaFoldDB" id="A0A6A6PEG4"/>
<feature type="compositionally biased region" description="Low complexity" evidence="2">
    <location>
        <begin position="487"/>
        <end position="505"/>
    </location>
</feature>
<organism evidence="4 5">
    <name type="scientific">Lineolata rhizophorae</name>
    <dbReference type="NCBI Taxonomy" id="578093"/>
    <lineage>
        <taxon>Eukaryota</taxon>
        <taxon>Fungi</taxon>
        <taxon>Dikarya</taxon>
        <taxon>Ascomycota</taxon>
        <taxon>Pezizomycotina</taxon>
        <taxon>Dothideomycetes</taxon>
        <taxon>Dothideomycetes incertae sedis</taxon>
        <taxon>Lineolatales</taxon>
        <taxon>Lineolataceae</taxon>
        <taxon>Lineolata</taxon>
    </lineage>
</organism>
<keyword evidence="5" id="KW-1185">Reference proteome</keyword>
<feature type="compositionally biased region" description="Polar residues" evidence="2">
    <location>
        <begin position="196"/>
        <end position="211"/>
    </location>
</feature>